<name>A0A6J7VWN1_9ZZZZ</name>
<dbReference type="SUPFAM" id="SSF52499">
    <property type="entry name" value="Isochorismatase-like hydrolases"/>
    <property type="match status" value="1"/>
</dbReference>
<dbReference type="EMBL" id="CAFBRV010000090">
    <property type="protein sequence ID" value="CAB5117992.1"/>
    <property type="molecule type" value="Genomic_DNA"/>
</dbReference>
<proteinExistence type="predicted"/>
<organism evidence="1">
    <name type="scientific">freshwater metagenome</name>
    <dbReference type="NCBI Taxonomy" id="449393"/>
    <lineage>
        <taxon>unclassified sequences</taxon>
        <taxon>metagenomes</taxon>
        <taxon>ecological metagenomes</taxon>
    </lineage>
</organism>
<evidence type="ECO:0000313" key="1">
    <source>
        <dbReference type="EMBL" id="CAB5117992.1"/>
    </source>
</evidence>
<accession>A0A6J7VWN1</accession>
<protein>
    <submittedName>
        <fullName evidence="1">Unannotated protein</fullName>
    </submittedName>
</protein>
<dbReference type="InterPro" id="IPR036380">
    <property type="entry name" value="Isochorismatase-like_sf"/>
</dbReference>
<sequence length="62" mass="6778">MSPSDNREKSALLVIDVQNGVVEDAFERDSVIAHINEQNDNLSGYTLPGRKAMVVETAAITF</sequence>
<gene>
    <name evidence="1" type="ORF">UFOPK4410_00897</name>
</gene>
<dbReference type="AlphaFoldDB" id="A0A6J7VWN1"/>
<reference evidence="1" key="1">
    <citation type="submission" date="2020-05" db="EMBL/GenBank/DDBJ databases">
        <authorList>
            <person name="Chiriac C."/>
            <person name="Salcher M."/>
            <person name="Ghai R."/>
            <person name="Kavagutti S V."/>
        </authorList>
    </citation>
    <scope>NUCLEOTIDE SEQUENCE</scope>
</reference>